<protein>
    <submittedName>
        <fullName evidence="3">Spore coat protein U</fullName>
    </submittedName>
</protein>
<keyword evidence="3" id="KW-0946">Virion</keyword>
<keyword evidence="1" id="KW-0732">Signal</keyword>
<evidence type="ECO:0000313" key="4">
    <source>
        <dbReference type="Proteomes" id="UP000217154"/>
    </source>
</evidence>
<dbReference type="InterPro" id="IPR007893">
    <property type="entry name" value="Spore_coat_U/FanG"/>
</dbReference>
<organism evidence="3 4">
    <name type="scientific">Variovorax boronicumulans</name>
    <dbReference type="NCBI Taxonomy" id="436515"/>
    <lineage>
        <taxon>Bacteria</taxon>
        <taxon>Pseudomonadati</taxon>
        <taxon>Pseudomonadota</taxon>
        <taxon>Betaproteobacteria</taxon>
        <taxon>Burkholderiales</taxon>
        <taxon>Comamonadaceae</taxon>
        <taxon>Variovorax</taxon>
    </lineage>
</organism>
<dbReference type="PANTHER" id="PTHR37089">
    <property type="entry name" value="PROTEIN U-RELATED"/>
    <property type="match status" value="1"/>
</dbReference>
<sequence length="174" mass="17312">MLKLAVAAAATATFVFASGSALADTASANFQVKMTIVRSCSVTAGNASDISLGTTVQPTATNQTGNNTISVTCSKTTPYTVGLLPSSTNGGTTDGTGAMSSVANSATNTDKVPYALYSNAGNTIVWGNTIGTGANVVGGTGTGAAITHTVYAKNTNANFTPDSYADTVTVTVTY</sequence>
<dbReference type="RefSeq" id="WP_095744837.1">
    <property type="nucleotide sequence ID" value="NZ_CP023284.1"/>
</dbReference>
<evidence type="ECO:0000313" key="3">
    <source>
        <dbReference type="EMBL" id="ATA54166.1"/>
    </source>
</evidence>
<reference evidence="3 4" key="1">
    <citation type="submission" date="2017-09" db="EMBL/GenBank/DDBJ databases">
        <title>The diverse metabolic capabilities of V. boronicumulans make it an excellent choice for continued studies on novel biodegradation.</title>
        <authorList>
            <person name="Sun S."/>
        </authorList>
    </citation>
    <scope>NUCLEOTIDE SEQUENCE [LARGE SCALE GENOMIC DNA]</scope>
    <source>
        <strain evidence="3 4">J1</strain>
    </source>
</reference>
<accession>A0A250DIG7</accession>
<dbReference type="InterPro" id="IPR053167">
    <property type="entry name" value="Spore_coat_component"/>
</dbReference>
<dbReference type="KEGG" id="vbo:CKY39_13745"/>
<gene>
    <name evidence="3" type="ORF">CKY39_13745</name>
</gene>
<dbReference type="PANTHER" id="PTHR37089:SF4">
    <property type="entry name" value="EXPORTED PROTEIN"/>
    <property type="match status" value="1"/>
</dbReference>
<feature type="domain" description="Spore coat protein U/FanG" evidence="2">
    <location>
        <begin position="27"/>
        <end position="171"/>
    </location>
</feature>
<dbReference type="AlphaFoldDB" id="A0A250DIG7"/>
<evidence type="ECO:0000256" key="1">
    <source>
        <dbReference type="SAM" id="SignalP"/>
    </source>
</evidence>
<evidence type="ECO:0000259" key="2">
    <source>
        <dbReference type="Pfam" id="PF05229"/>
    </source>
</evidence>
<keyword evidence="3" id="KW-0167">Capsid protein</keyword>
<dbReference type="Proteomes" id="UP000217154">
    <property type="component" value="Chromosome"/>
</dbReference>
<feature type="signal peptide" evidence="1">
    <location>
        <begin position="1"/>
        <end position="23"/>
    </location>
</feature>
<dbReference type="Pfam" id="PF05229">
    <property type="entry name" value="SCPU"/>
    <property type="match status" value="1"/>
</dbReference>
<name>A0A250DIG7_9BURK</name>
<dbReference type="SMART" id="SM00972">
    <property type="entry name" value="SCPU"/>
    <property type="match status" value="1"/>
</dbReference>
<feature type="chain" id="PRO_5013213373" evidence="1">
    <location>
        <begin position="24"/>
        <end position="174"/>
    </location>
</feature>
<proteinExistence type="predicted"/>
<dbReference type="EMBL" id="CP023284">
    <property type="protein sequence ID" value="ATA54166.1"/>
    <property type="molecule type" value="Genomic_DNA"/>
</dbReference>